<evidence type="ECO:0000313" key="2">
    <source>
        <dbReference type="Proteomes" id="UP000628442"/>
    </source>
</evidence>
<protein>
    <submittedName>
        <fullName evidence="1">Uncharacterized protein</fullName>
    </submittedName>
</protein>
<evidence type="ECO:0000313" key="1">
    <source>
        <dbReference type="EMBL" id="GGY35719.1"/>
    </source>
</evidence>
<dbReference type="EMBL" id="BMWV01000003">
    <property type="protein sequence ID" value="GGY35719.1"/>
    <property type="molecule type" value="Genomic_DNA"/>
</dbReference>
<comment type="caution">
    <text evidence="1">The sequence shown here is derived from an EMBL/GenBank/DDBJ whole genome shotgun (WGS) entry which is preliminary data.</text>
</comment>
<dbReference type="AlphaFoldDB" id="A0AA87XUX4"/>
<name>A0AA87XUX4_9BURK</name>
<proteinExistence type="predicted"/>
<accession>A0AA87XUX4</accession>
<sequence length="109" mass="11453">MPADDDADLPAVFQLAGAARLAAADRAQVAPHEIGRDPHRRVVFRQHGGGDPIARQVEIGGMDVAGGEQGNGEGKAGSAKGHGAYRISCGTLIYYAAALHNRRAHRSSW</sequence>
<reference evidence="1" key="1">
    <citation type="journal article" date="2014" name="Int. J. Syst. Evol. Microbiol.">
        <title>Complete genome sequence of Corynebacterium casei LMG S-19264T (=DSM 44701T), isolated from a smear-ripened cheese.</title>
        <authorList>
            <consortium name="US DOE Joint Genome Institute (JGI-PGF)"/>
            <person name="Walter F."/>
            <person name="Albersmeier A."/>
            <person name="Kalinowski J."/>
            <person name="Ruckert C."/>
        </authorList>
    </citation>
    <scope>NUCLEOTIDE SEQUENCE</scope>
    <source>
        <strain evidence="1">KCTC 12343</strain>
    </source>
</reference>
<gene>
    <name evidence="1" type="ORF">GCM10007387_17390</name>
</gene>
<organism evidence="1 2">
    <name type="scientific">Pseudoduganella albidiflava</name>
    <dbReference type="NCBI Taxonomy" id="321983"/>
    <lineage>
        <taxon>Bacteria</taxon>
        <taxon>Pseudomonadati</taxon>
        <taxon>Pseudomonadota</taxon>
        <taxon>Betaproteobacteria</taxon>
        <taxon>Burkholderiales</taxon>
        <taxon>Oxalobacteraceae</taxon>
        <taxon>Telluria group</taxon>
        <taxon>Pseudoduganella</taxon>
    </lineage>
</organism>
<reference evidence="1" key="2">
    <citation type="submission" date="2022-12" db="EMBL/GenBank/DDBJ databases">
        <authorList>
            <person name="Sun Q."/>
            <person name="Kim S."/>
        </authorList>
    </citation>
    <scope>NUCLEOTIDE SEQUENCE</scope>
    <source>
        <strain evidence="1">KCTC 12343</strain>
    </source>
</reference>
<dbReference type="Proteomes" id="UP000628442">
    <property type="component" value="Unassembled WGS sequence"/>
</dbReference>